<name>A0A375IRC4_9BURK</name>
<dbReference type="AlphaFoldDB" id="A0A375IRC4"/>
<gene>
    <name evidence="1" type="ORF">CT19425_P30013</name>
</gene>
<reference evidence="1 2" key="1">
    <citation type="submission" date="2018-01" db="EMBL/GenBank/DDBJ databases">
        <authorList>
            <person name="Gaut B.S."/>
            <person name="Morton B.R."/>
            <person name="Clegg M.T."/>
            <person name="Duvall M.R."/>
        </authorList>
    </citation>
    <scope>NUCLEOTIDE SEQUENCE [LARGE SCALE GENOMIC DNA]</scope>
    <source>
        <strain evidence="1">Cupriavidus taiwanensis LMG 19425</strain>
        <plasmid evidence="2">Plasmid iii</plasmid>
    </source>
</reference>
<proteinExistence type="predicted"/>
<accession>A0A375IRC4</accession>
<keyword evidence="1" id="KW-0614">Plasmid</keyword>
<protein>
    <submittedName>
        <fullName evidence="1">Uncharacterized protein</fullName>
    </submittedName>
</protein>
<geneLocation type="plasmid" evidence="1">
    <name>III</name>
</geneLocation>
<dbReference type="Proteomes" id="UP000255505">
    <property type="component" value="Plasmid III"/>
</dbReference>
<evidence type="ECO:0000313" key="1">
    <source>
        <dbReference type="EMBL" id="SPK77164.1"/>
    </source>
</evidence>
<organism evidence="1 2">
    <name type="scientific">Cupriavidus taiwanensis</name>
    <dbReference type="NCBI Taxonomy" id="164546"/>
    <lineage>
        <taxon>Bacteria</taxon>
        <taxon>Pseudomonadati</taxon>
        <taxon>Pseudomonadota</taxon>
        <taxon>Betaproteobacteria</taxon>
        <taxon>Burkholderiales</taxon>
        <taxon>Burkholderiaceae</taxon>
        <taxon>Cupriavidus</taxon>
    </lineage>
</organism>
<evidence type="ECO:0000313" key="2">
    <source>
        <dbReference type="Proteomes" id="UP000255505"/>
    </source>
</evidence>
<sequence>MRQAMTKSFKYRIGLASDDGRPVKKRADPERLREFLRVRHALAGKQGGN</sequence>
<dbReference type="EMBL" id="LT991978">
    <property type="protein sequence ID" value="SPK77164.1"/>
    <property type="molecule type" value="Genomic_DNA"/>
</dbReference>